<feature type="non-terminal residue" evidence="1">
    <location>
        <position position="1"/>
    </location>
</feature>
<accession>A0A4Y2VPU1</accession>
<evidence type="ECO:0000313" key="2">
    <source>
        <dbReference type="Proteomes" id="UP000499080"/>
    </source>
</evidence>
<dbReference type="AlphaFoldDB" id="A0A4Y2VPU1"/>
<gene>
    <name evidence="1" type="ORF">AVEN_160519_1</name>
</gene>
<evidence type="ECO:0000313" key="1">
    <source>
        <dbReference type="EMBL" id="GBO27159.1"/>
    </source>
</evidence>
<proteinExistence type="predicted"/>
<comment type="caution">
    <text evidence="1">The sequence shown here is derived from an EMBL/GenBank/DDBJ whole genome shotgun (WGS) entry which is preliminary data.</text>
</comment>
<name>A0A4Y2VPU1_ARAVE</name>
<reference evidence="1 2" key="1">
    <citation type="journal article" date="2019" name="Sci. Rep.">
        <title>Orb-weaving spider Araneus ventricosus genome elucidates the spidroin gene catalogue.</title>
        <authorList>
            <person name="Kono N."/>
            <person name="Nakamura H."/>
            <person name="Ohtoshi R."/>
            <person name="Moran D.A.P."/>
            <person name="Shinohara A."/>
            <person name="Yoshida Y."/>
            <person name="Fujiwara M."/>
            <person name="Mori M."/>
            <person name="Tomita M."/>
            <person name="Arakawa K."/>
        </authorList>
    </citation>
    <scope>NUCLEOTIDE SEQUENCE [LARGE SCALE GENOMIC DNA]</scope>
</reference>
<dbReference type="EMBL" id="BGPR01050144">
    <property type="protein sequence ID" value="GBO27159.1"/>
    <property type="molecule type" value="Genomic_DNA"/>
</dbReference>
<sequence>FSYINVPFQQEAYIGTDYHTTTSGRTTYVANGGIEFQNCNPPLPKPMPVHLQSSLQTQFSLKLHQQCVQRMRLARDYRQSKLLVQGVQVVSKVITGVKLPFETSHSSTFTTSLFPDLVPCDFSDEEPAYETTALKFRRSRGIDKNEACNQFLHLCMNDGKNHSCTEFSLRRKYQVNRFYLYYSSIIKYVPPLFTFSYTKRKYCNHQKIRIRDFDESRRFKPP</sequence>
<dbReference type="Proteomes" id="UP000499080">
    <property type="component" value="Unassembled WGS sequence"/>
</dbReference>
<organism evidence="1 2">
    <name type="scientific">Araneus ventricosus</name>
    <name type="common">Orbweaver spider</name>
    <name type="synonym">Epeira ventricosa</name>
    <dbReference type="NCBI Taxonomy" id="182803"/>
    <lineage>
        <taxon>Eukaryota</taxon>
        <taxon>Metazoa</taxon>
        <taxon>Ecdysozoa</taxon>
        <taxon>Arthropoda</taxon>
        <taxon>Chelicerata</taxon>
        <taxon>Arachnida</taxon>
        <taxon>Araneae</taxon>
        <taxon>Araneomorphae</taxon>
        <taxon>Entelegynae</taxon>
        <taxon>Araneoidea</taxon>
        <taxon>Araneidae</taxon>
        <taxon>Araneus</taxon>
    </lineage>
</organism>
<protein>
    <submittedName>
        <fullName evidence="1">Uncharacterized protein</fullName>
    </submittedName>
</protein>
<keyword evidence="2" id="KW-1185">Reference proteome</keyword>